<dbReference type="EMBL" id="MN740202">
    <property type="protein sequence ID" value="QHT93207.1"/>
    <property type="molecule type" value="Genomic_DNA"/>
</dbReference>
<evidence type="ECO:0000259" key="3">
    <source>
        <dbReference type="Pfam" id="PF02729"/>
    </source>
</evidence>
<dbReference type="AlphaFoldDB" id="A0A6C0IMU9"/>
<evidence type="ECO:0000313" key="4">
    <source>
        <dbReference type="EMBL" id="QHT93207.1"/>
    </source>
</evidence>
<dbReference type="SUPFAM" id="SSF53671">
    <property type="entry name" value="Aspartate/ornithine carbamoyltransferase"/>
    <property type="match status" value="1"/>
</dbReference>
<organism evidence="4">
    <name type="scientific">viral metagenome</name>
    <dbReference type="NCBI Taxonomy" id="1070528"/>
    <lineage>
        <taxon>unclassified sequences</taxon>
        <taxon>metagenomes</taxon>
        <taxon>organismal metagenomes</taxon>
    </lineage>
</organism>
<sequence>MRRLISSKNVTSRYIENLFKKADMFKKTPYMDKWKNKVLVNASFEANTQASLSFESAMYKLGGHVINYNGDASDATKSGSTQDTIKTLSNYGDIITLQHQDEEICRYANHNTNIPIINYGDGNGDNPIQGLTDLYTIYSNLEMNTKYVKILFVGDVKRSTSINSLLHLLKNFIRIKINFLPYEGKEPHYSVLSHVSDMNEQLIEDIIVEKYNVYFGDYDVIYCAPMQSDLNSHLRMPEFIVNQELLTHAKDAIIMHPFPRNSELSTDLDEDKRSHYFEQLQNGIYIRMALIDNMLEGETI</sequence>
<feature type="domain" description="Aspartate/ornithine carbamoyltransferase Asp/Orn-binding" evidence="2">
    <location>
        <begin position="148"/>
        <end position="292"/>
    </location>
</feature>
<dbReference type="GO" id="GO:0016743">
    <property type="term" value="F:carboxyl- or carbamoyltransferase activity"/>
    <property type="evidence" value="ECO:0007669"/>
    <property type="project" value="InterPro"/>
</dbReference>
<feature type="domain" description="Aspartate/ornithine carbamoyltransferase carbamoyl-P binding" evidence="3">
    <location>
        <begin position="2"/>
        <end position="138"/>
    </location>
</feature>
<dbReference type="PANTHER" id="PTHR45753">
    <property type="entry name" value="ORNITHINE CARBAMOYLTRANSFERASE, MITOCHONDRIAL"/>
    <property type="match status" value="1"/>
</dbReference>
<dbReference type="GO" id="GO:0006520">
    <property type="term" value="P:amino acid metabolic process"/>
    <property type="evidence" value="ECO:0007669"/>
    <property type="project" value="InterPro"/>
</dbReference>
<accession>A0A6C0IMU9</accession>
<dbReference type="PRINTS" id="PR00100">
    <property type="entry name" value="AOTCASE"/>
</dbReference>
<dbReference type="Pfam" id="PF02729">
    <property type="entry name" value="OTCace_N"/>
    <property type="match status" value="1"/>
</dbReference>
<dbReference type="Pfam" id="PF00185">
    <property type="entry name" value="OTCace"/>
    <property type="match status" value="1"/>
</dbReference>
<protein>
    <submittedName>
        <fullName evidence="4">Uncharacterized protein</fullName>
    </submittedName>
</protein>
<keyword evidence="1" id="KW-0808">Transferase</keyword>
<dbReference type="InterPro" id="IPR036901">
    <property type="entry name" value="Asp/Orn_carbamoylTrfase_sf"/>
</dbReference>
<dbReference type="InterPro" id="IPR006131">
    <property type="entry name" value="Asp_carbamoyltransf_Asp/Orn-bd"/>
</dbReference>
<dbReference type="GO" id="GO:0044205">
    <property type="term" value="P:'de novo' UMP biosynthetic process"/>
    <property type="evidence" value="ECO:0007669"/>
    <property type="project" value="UniProtKB-UniPathway"/>
</dbReference>
<dbReference type="InterPro" id="IPR006132">
    <property type="entry name" value="Asp/Orn_carbamoyltranf_P-bd"/>
</dbReference>
<dbReference type="InterPro" id="IPR006130">
    <property type="entry name" value="Asp/Orn_carbamoylTrfase"/>
</dbReference>
<dbReference type="UniPathway" id="UPA00070">
    <property type="reaction ID" value="UER00116"/>
</dbReference>
<proteinExistence type="predicted"/>
<dbReference type="GO" id="GO:0016597">
    <property type="term" value="F:amino acid binding"/>
    <property type="evidence" value="ECO:0007669"/>
    <property type="project" value="InterPro"/>
</dbReference>
<evidence type="ECO:0000259" key="2">
    <source>
        <dbReference type="Pfam" id="PF00185"/>
    </source>
</evidence>
<reference evidence="4" key="1">
    <citation type="journal article" date="2020" name="Nature">
        <title>Giant virus diversity and host interactions through global metagenomics.</title>
        <authorList>
            <person name="Schulz F."/>
            <person name="Roux S."/>
            <person name="Paez-Espino D."/>
            <person name="Jungbluth S."/>
            <person name="Walsh D.A."/>
            <person name="Denef V.J."/>
            <person name="McMahon K.D."/>
            <person name="Konstantinidis K.T."/>
            <person name="Eloe-Fadrosh E.A."/>
            <person name="Kyrpides N.C."/>
            <person name="Woyke T."/>
        </authorList>
    </citation>
    <scope>NUCLEOTIDE SEQUENCE</scope>
    <source>
        <strain evidence="4">GVMAG-M-3300023210-19</strain>
    </source>
</reference>
<dbReference type="PRINTS" id="PR00101">
    <property type="entry name" value="ATCASE"/>
</dbReference>
<dbReference type="Gene3D" id="3.40.50.1370">
    <property type="entry name" value="Aspartate/ornithine carbamoyltransferase"/>
    <property type="match status" value="2"/>
</dbReference>
<name>A0A6C0IMU9_9ZZZZ</name>
<dbReference type="PANTHER" id="PTHR45753:SF6">
    <property type="entry name" value="ASPARTATE CARBAMOYLTRANSFERASE"/>
    <property type="match status" value="1"/>
</dbReference>
<evidence type="ECO:0000256" key="1">
    <source>
        <dbReference type="ARBA" id="ARBA00022679"/>
    </source>
</evidence>